<protein>
    <recommendedName>
        <fullName evidence="3">C2H2-type domain-containing protein</fullName>
    </recommendedName>
</protein>
<keyword evidence="1" id="KW-0863">Zinc-finger</keyword>
<dbReference type="Proteomes" id="UP000664203">
    <property type="component" value="Unassembled WGS sequence"/>
</dbReference>
<dbReference type="AlphaFoldDB" id="A0A8H3FC71"/>
<dbReference type="Pfam" id="PF24537">
    <property type="entry name" value="zf-C2H2_fungi"/>
    <property type="match status" value="1"/>
</dbReference>
<evidence type="ECO:0000313" key="4">
    <source>
        <dbReference type="EMBL" id="CAF9920895.1"/>
    </source>
</evidence>
<feature type="region of interest" description="Disordered" evidence="2">
    <location>
        <begin position="307"/>
        <end position="332"/>
    </location>
</feature>
<keyword evidence="1" id="KW-0479">Metal-binding</keyword>
<reference evidence="4" key="1">
    <citation type="submission" date="2021-03" db="EMBL/GenBank/DDBJ databases">
        <authorList>
            <person name="Tagirdzhanova G."/>
        </authorList>
    </citation>
    <scope>NUCLEOTIDE SEQUENCE</scope>
</reference>
<name>A0A8H3FC71_9LECA</name>
<sequence>MQPSSFICGCCPKKPKKFDTLEELRVHESEKQYSCNYCPNRFKNKNEAERHQNSLHLRKHSWSCATLNGSPDSAFYPSTNIPLPDNSPSQSQPPPPSTSLTAFDTCGYCGAQFPNEPAPDWEVRGAHLNGVHKFGECNQSKKFFRADHFRQHLKHSHAGTSGKWTNMLETACMRDEPPPAPQDNNVPQSQGAPVANMGMGSTNIGQANMGQANIGLANMGQDMGQNLGQTNMGQGPMGQANMGQVNIGQDGMGQGDIGQGDMGQGGMAQNMVSPKYEQLDMSNIDPNIGMQQMGGMGTMGNLDNMGAAPGRGIGVQGGQMRSERIDEVPQEM</sequence>
<keyword evidence="1" id="KW-0862">Zinc</keyword>
<evidence type="ECO:0000259" key="3">
    <source>
        <dbReference type="PROSITE" id="PS50157"/>
    </source>
</evidence>
<dbReference type="PROSITE" id="PS00028">
    <property type="entry name" value="ZINC_FINGER_C2H2_1"/>
    <property type="match status" value="1"/>
</dbReference>
<organism evidence="4 5">
    <name type="scientific">Alectoria fallacina</name>
    <dbReference type="NCBI Taxonomy" id="1903189"/>
    <lineage>
        <taxon>Eukaryota</taxon>
        <taxon>Fungi</taxon>
        <taxon>Dikarya</taxon>
        <taxon>Ascomycota</taxon>
        <taxon>Pezizomycotina</taxon>
        <taxon>Lecanoromycetes</taxon>
        <taxon>OSLEUM clade</taxon>
        <taxon>Lecanoromycetidae</taxon>
        <taxon>Lecanorales</taxon>
        <taxon>Lecanorineae</taxon>
        <taxon>Parmeliaceae</taxon>
        <taxon>Alectoria</taxon>
    </lineage>
</organism>
<accession>A0A8H3FC71</accession>
<evidence type="ECO:0000313" key="5">
    <source>
        <dbReference type="Proteomes" id="UP000664203"/>
    </source>
</evidence>
<dbReference type="SMART" id="SM00355">
    <property type="entry name" value="ZnF_C2H2"/>
    <property type="match status" value="2"/>
</dbReference>
<dbReference type="InterPro" id="IPR057026">
    <property type="entry name" value="Znf-C2H2_ascomycetes"/>
</dbReference>
<feature type="compositionally biased region" description="Basic and acidic residues" evidence="2">
    <location>
        <begin position="321"/>
        <end position="332"/>
    </location>
</feature>
<dbReference type="GO" id="GO:0008270">
    <property type="term" value="F:zinc ion binding"/>
    <property type="evidence" value="ECO:0007669"/>
    <property type="project" value="UniProtKB-KW"/>
</dbReference>
<dbReference type="OrthoDB" id="3524154at2759"/>
<dbReference type="Gene3D" id="3.30.160.60">
    <property type="entry name" value="Classic Zinc Finger"/>
    <property type="match status" value="1"/>
</dbReference>
<keyword evidence="5" id="KW-1185">Reference proteome</keyword>
<dbReference type="InterPro" id="IPR013087">
    <property type="entry name" value="Znf_C2H2_type"/>
</dbReference>
<dbReference type="InterPro" id="IPR036236">
    <property type="entry name" value="Znf_C2H2_sf"/>
</dbReference>
<feature type="region of interest" description="Disordered" evidence="2">
    <location>
        <begin position="75"/>
        <end position="99"/>
    </location>
</feature>
<evidence type="ECO:0000256" key="2">
    <source>
        <dbReference type="SAM" id="MobiDB-lite"/>
    </source>
</evidence>
<comment type="caution">
    <text evidence="4">The sequence shown here is derived from an EMBL/GenBank/DDBJ whole genome shotgun (WGS) entry which is preliminary data.</text>
</comment>
<feature type="domain" description="C2H2-type" evidence="3">
    <location>
        <begin position="33"/>
        <end position="61"/>
    </location>
</feature>
<dbReference type="PROSITE" id="PS50157">
    <property type="entry name" value="ZINC_FINGER_C2H2_2"/>
    <property type="match status" value="1"/>
</dbReference>
<gene>
    <name evidence="4" type="ORF">ALECFALPRED_001658</name>
</gene>
<evidence type="ECO:0000256" key="1">
    <source>
        <dbReference type="PROSITE-ProRule" id="PRU00042"/>
    </source>
</evidence>
<dbReference type="EMBL" id="CAJPDR010000140">
    <property type="protein sequence ID" value="CAF9920895.1"/>
    <property type="molecule type" value="Genomic_DNA"/>
</dbReference>
<dbReference type="SUPFAM" id="SSF57667">
    <property type="entry name" value="beta-beta-alpha zinc fingers"/>
    <property type="match status" value="1"/>
</dbReference>
<proteinExistence type="predicted"/>